<evidence type="ECO:0000256" key="2">
    <source>
        <dbReference type="SAM" id="Phobius"/>
    </source>
</evidence>
<protein>
    <submittedName>
        <fullName evidence="3">Uncharacterized protein</fullName>
    </submittedName>
</protein>
<keyword evidence="2" id="KW-0812">Transmembrane</keyword>
<proteinExistence type="predicted"/>
<accession>A0AAD8YC64</accession>
<dbReference type="Proteomes" id="UP001224775">
    <property type="component" value="Unassembled WGS sequence"/>
</dbReference>
<feature type="region of interest" description="Disordered" evidence="1">
    <location>
        <begin position="1"/>
        <end position="22"/>
    </location>
</feature>
<feature type="compositionally biased region" description="Low complexity" evidence="1">
    <location>
        <begin position="114"/>
        <end position="143"/>
    </location>
</feature>
<feature type="region of interest" description="Disordered" evidence="1">
    <location>
        <begin position="45"/>
        <end position="95"/>
    </location>
</feature>
<keyword evidence="2" id="KW-1133">Transmembrane helix</keyword>
<sequence>MMRRSDERKDRQSSSFDREAFRQAFMTRMENNIENDEWNRRRRWMSTASSSSDGRQPLMPSRPPLANLNNTTAPAPAADSQNEVTNERSRNISSIEISSPAKRKLWLLGQRYSSSSSSSTEDAQSVAGSSSSSSSGSRSYAGPVSPPSLRNKRIGKLDNYNSLQMLLLHANRHDNEVGSIGRDSISSIHEDRNTPVQGGHLLQLLNQLARTNYVQPTQSSPPRHLDVTLNSTDDDDGSSMLSNVSSFISPTQIFCADSEISEIGVDKCHQIDEDEEEEDSQKDESDYFSSFCKVQTILSELDQEENPLQSNSIVEKHSEGESPDNEDWGLLSCIALSILAVVSILIALSGLFSLQAKVETLKESFAIRLWETINRYETLGLEELKELHNWADATFLELLKRYETLYLNTISDLIQHQHRIFASFSLSKVTAFLMQQMESLGNYATNFARNMDVTSLALEQLWRVAKAYYSAIELFKTARCSFIELHASTALSWNTTLLMSASYWQQVGVTIYESKKWRVAPLSYNTQEPFQISKTTLTTPIIFDLGIGHYRNETIRYQEDSELEEEDNFLQTMSPPFWRRQTRAFIKRSLPVVEESFITQSSISHLENVGHSLVLSENLTALVVQRMKRNSRQPSKPKKKQRKVRDYYDSVIQQKQSDEKDVFDGVDVMSIASDAIVRWWHQHR</sequence>
<reference evidence="3" key="1">
    <citation type="submission" date="2023-06" db="EMBL/GenBank/DDBJ databases">
        <title>Survivors Of The Sea: Transcriptome response of Skeletonema marinoi to long-term dormancy.</title>
        <authorList>
            <person name="Pinder M.I.M."/>
            <person name="Kourtchenko O."/>
            <person name="Robertson E.K."/>
            <person name="Larsson T."/>
            <person name="Maumus F."/>
            <person name="Osuna-Cruz C.M."/>
            <person name="Vancaester E."/>
            <person name="Stenow R."/>
            <person name="Vandepoele K."/>
            <person name="Ploug H."/>
            <person name="Bruchert V."/>
            <person name="Godhe A."/>
            <person name="Topel M."/>
        </authorList>
    </citation>
    <scope>NUCLEOTIDE SEQUENCE</scope>
    <source>
        <strain evidence="3">R05AC</strain>
    </source>
</reference>
<evidence type="ECO:0000313" key="4">
    <source>
        <dbReference type="Proteomes" id="UP001224775"/>
    </source>
</evidence>
<feature type="compositionally biased region" description="Basic and acidic residues" evidence="1">
    <location>
        <begin position="1"/>
        <end position="21"/>
    </location>
</feature>
<keyword evidence="4" id="KW-1185">Reference proteome</keyword>
<name>A0AAD8YC64_9STRA</name>
<gene>
    <name evidence="3" type="ORF">QTG54_005351</name>
</gene>
<feature type="transmembrane region" description="Helical" evidence="2">
    <location>
        <begin position="328"/>
        <end position="352"/>
    </location>
</feature>
<feature type="compositionally biased region" description="Low complexity" evidence="1">
    <location>
        <begin position="64"/>
        <end position="78"/>
    </location>
</feature>
<organism evidence="3 4">
    <name type="scientific">Skeletonema marinoi</name>
    <dbReference type="NCBI Taxonomy" id="267567"/>
    <lineage>
        <taxon>Eukaryota</taxon>
        <taxon>Sar</taxon>
        <taxon>Stramenopiles</taxon>
        <taxon>Ochrophyta</taxon>
        <taxon>Bacillariophyta</taxon>
        <taxon>Coscinodiscophyceae</taxon>
        <taxon>Thalassiosirophycidae</taxon>
        <taxon>Thalassiosirales</taxon>
        <taxon>Skeletonemataceae</taxon>
        <taxon>Skeletonema</taxon>
        <taxon>Skeletonema marinoi-dohrnii complex</taxon>
    </lineage>
</organism>
<dbReference type="AlphaFoldDB" id="A0AAD8YC64"/>
<comment type="caution">
    <text evidence="3">The sequence shown here is derived from an EMBL/GenBank/DDBJ whole genome shotgun (WGS) entry which is preliminary data.</text>
</comment>
<keyword evidence="2" id="KW-0472">Membrane</keyword>
<evidence type="ECO:0000313" key="3">
    <source>
        <dbReference type="EMBL" id="KAK1743754.1"/>
    </source>
</evidence>
<evidence type="ECO:0000256" key="1">
    <source>
        <dbReference type="SAM" id="MobiDB-lite"/>
    </source>
</evidence>
<feature type="region of interest" description="Disordered" evidence="1">
    <location>
        <begin position="114"/>
        <end position="153"/>
    </location>
</feature>
<dbReference type="EMBL" id="JATAAI010000008">
    <property type="protein sequence ID" value="KAK1743754.1"/>
    <property type="molecule type" value="Genomic_DNA"/>
</dbReference>